<feature type="transmembrane region" description="Helical" evidence="6">
    <location>
        <begin position="140"/>
        <end position="161"/>
    </location>
</feature>
<feature type="transmembrane region" description="Helical" evidence="6">
    <location>
        <begin position="99"/>
        <end position="119"/>
    </location>
</feature>
<keyword evidence="4 6" id="KW-1133">Transmembrane helix</keyword>
<evidence type="ECO:0000256" key="2">
    <source>
        <dbReference type="ARBA" id="ARBA00022475"/>
    </source>
</evidence>
<keyword evidence="3 6" id="KW-0812">Transmembrane</keyword>
<feature type="transmembrane region" description="Helical" evidence="6">
    <location>
        <begin position="203"/>
        <end position="225"/>
    </location>
</feature>
<comment type="subcellular location">
    <subcellularLocation>
        <location evidence="1">Cell membrane</location>
        <topology evidence="1">Multi-pass membrane protein</topology>
    </subcellularLocation>
</comment>
<reference evidence="7 8" key="1">
    <citation type="submission" date="2021-05" db="EMBL/GenBank/DDBJ databases">
        <title>Complete genome of Nocardioides aquaticus KCTC 9944T isolated from meromictic and hypersaline Ekho Lake, Antarctica.</title>
        <authorList>
            <person name="Hwang K."/>
            <person name="Kim K.M."/>
            <person name="Choe H."/>
        </authorList>
    </citation>
    <scope>NUCLEOTIDE SEQUENCE [LARGE SCALE GENOMIC DNA]</scope>
    <source>
        <strain evidence="7 8">KCTC 9944</strain>
    </source>
</reference>
<dbReference type="InterPro" id="IPR017039">
    <property type="entry name" value="Virul_fac_BrkB"/>
</dbReference>
<evidence type="ECO:0000313" key="7">
    <source>
        <dbReference type="EMBL" id="QVT77828.1"/>
    </source>
</evidence>
<evidence type="ECO:0000313" key="8">
    <source>
        <dbReference type="Proteomes" id="UP000679307"/>
    </source>
</evidence>
<proteinExistence type="predicted"/>
<name>A0ABX8EFG0_9ACTN</name>
<evidence type="ECO:0000256" key="4">
    <source>
        <dbReference type="ARBA" id="ARBA00022989"/>
    </source>
</evidence>
<dbReference type="Proteomes" id="UP000679307">
    <property type="component" value="Chromosome"/>
</dbReference>
<dbReference type="EMBL" id="CP075371">
    <property type="protein sequence ID" value="QVT77828.1"/>
    <property type="molecule type" value="Genomic_DNA"/>
</dbReference>
<sequence length="277" mass="28492">MPSLWATRCATWVLRLERHRATSLLVRCVRTFQLIEGRDRVLMLAGQGFIALVPLLVVIASLTGASGADGVGEGLVERWGLTGSAAAAVTSLFAYPPGATGGVTLFSAGLLLFSLNGFARSVERTFQGAWGLRRTGFRGKVDRTAGLAVLLGAGFAAGWVGQRLDTVPAGLVLGLAAQAAAVVGGWVLGTSLMLSRRVPTRSLLGGAVPSTVLQLVVGWGTALYVPELVARNAERYGVVGVALALVTWLLAVASVIVGAAVVGAVLGTSAHPAARRS</sequence>
<keyword evidence="2" id="KW-1003">Cell membrane</keyword>
<evidence type="ECO:0000256" key="6">
    <source>
        <dbReference type="SAM" id="Phobius"/>
    </source>
</evidence>
<evidence type="ECO:0008006" key="9">
    <source>
        <dbReference type="Google" id="ProtNLM"/>
    </source>
</evidence>
<organism evidence="7 8">
    <name type="scientific">Nocardioides aquaticus</name>
    <dbReference type="NCBI Taxonomy" id="160826"/>
    <lineage>
        <taxon>Bacteria</taxon>
        <taxon>Bacillati</taxon>
        <taxon>Actinomycetota</taxon>
        <taxon>Actinomycetes</taxon>
        <taxon>Propionibacteriales</taxon>
        <taxon>Nocardioidaceae</taxon>
        <taxon>Nocardioides</taxon>
    </lineage>
</organism>
<accession>A0ABX8EFG0</accession>
<evidence type="ECO:0000256" key="5">
    <source>
        <dbReference type="ARBA" id="ARBA00023136"/>
    </source>
</evidence>
<protein>
    <recommendedName>
        <fullName evidence="9">YihY/virulence factor BrkB family protein</fullName>
    </recommendedName>
</protein>
<dbReference type="Pfam" id="PF03631">
    <property type="entry name" value="Virul_fac_BrkB"/>
    <property type="match status" value="1"/>
</dbReference>
<evidence type="ECO:0000256" key="3">
    <source>
        <dbReference type="ARBA" id="ARBA00022692"/>
    </source>
</evidence>
<keyword evidence="8" id="KW-1185">Reference proteome</keyword>
<feature type="transmembrane region" description="Helical" evidence="6">
    <location>
        <begin position="167"/>
        <end position="191"/>
    </location>
</feature>
<evidence type="ECO:0000256" key="1">
    <source>
        <dbReference type="ARBA" id="ARBA00004651"/>
    </source>
</evidence>
<keyword evidence="5 6" id="KW-0472">Membrane</keyword>
<gene>
    <name evidence="7" type="ORF">ENKNEFLB_00197</name>
</gene>
<feature type="transmembrane region" description="Helical" evidence="6">
    <location>
        <begin position="41"/>
        <end position="62"/>
    </location>
</feature>
<feature type="transmembrane region" description="Helical" evidence="6">
    <location>
        <begin position="237"/>
        <end position="266"/>
    </location>
</feature>